<comment type="caution">
    <text evidence="1">The sequence shown here is derived from an EMBL/GenBank/DDBJ whole genome shotgun (WGS) entry which is preliminary data.</text>
</comment>
<proteinExistence type="predicted"/>
<sequence>MESYLHKLRNLYNESGDLFFLSDEFKFIRKKISDFYKLPKSADVILGSSGTDLELLVLAGAMSSPEKSAHNILIEANEVGSGAFNAAQGRYFSEILPLGLKCNIGDSIAGFSQKIISFKNIEVRNPDGSVENDTKIEEKLDHEIKSAFSQGKRPILHIIHRSKTGLIVPSFKVFKSLQEKYKDKIDTVVDACQGRISIHIMNQYLSHGAAILITGSKFYSCPPFAGALIMPEIMSSRIKKWNHFPVGLKDFFTRYEFPESWSFINEYLSTEINVGLLLRWQAAIFEMNKIFEVPNPRIEFVINAFNLIAKEMIHNSRFFNLVEIATQTNAYKVPISTRSPYEINSILTFTVSLPEHNIFTHDDAKIVYQAMYTDLSDIIASESKIAHTPIRIGQPVKVAKNKNNQWLGTFRLALSSNLISEIAMLDDELVYMRIKSDMDFIQKKLELILDNFKIIKSFFRSNLLVNEQA</sequence>
<accession>A0A316TTB7</accession>
<reference evidence="1 2" key="1">
    <citation type="submission" date="2018-05" db="EMBL/GenBank/DDBJ databases">
        <title>Rhodohalobacter halophilus gen. nov., sp. nov., a moderately halophilic member of the family Balneolaceae.</title>
        <authorList>
            <person name="Liu Z.-W."/>
        </authorList>
    </citation>
    <scope>NUCLEOTIDE SEQUENCE [LARGE SCALE GENOMIC DNA]</scope>
    <source>
        <strain evidence="1 2">8A47</strain>
    </source>
</reference>
<name>A0A316TTB7_9BACT</name>
<dbReference type="InterPro" id="IPR015421">
    <property type="entry name" value="PyrdxlP-dep_Trfase_major"/>
</dbReference>
<dbReference type="Proteomes" id="UP000245533">
    <property type="component" value="Unassembled WGS sequence"/>
</dbReference>
<evidence type="ECO:0000313" key="2">
    <source>
        <dbReference type="Proteomes" id="UP000245533"/>
    </source>
</evidence>
<gene>
    <name evidence="1" type="ORF">DDZ15_02160</name>
</gene>
<organism evidence="1 2">
    <name type="scientific">Rhodohalobacter mucosus</name>
    <dbReference type="NCBI Taxonomy" id="2079485"/>
    <lineage>
        <taxon>Bacteria</taxon>
        <taxon>Pseudomonadati</taxon>
        <taxon>Balneolota</taxon>
        <taxon>Balneolia</taxon>
        <taxon>Balneolales</taxon>
        <taxon>Balneolaceae</taxon>
        <taxon>Rhodohalobacter</taxon>
    </lineage>
</organism>
<dbReference type="AlphaFoldDB" id="A0A316TTB7"/>
<dbReference type="SUPFAM" id="SSF53383">
    <property type="entry name" value="PLP-dependent transferases"/>
    <property type="match status" value="1"/>
</dbReference>
<keyword evidence="2" id="KW-1185">Reference proteome</keyword>
<dbReference type="Gene3D" id="3.40.640.10">
    <property type="entry name" value="Type I PLP-dependent aspartate aminotransferase-like (Major domain)"/>
    <property type="match status" value="1"/>
</dbReference>
<dbReference type="EMBL" id="QGGB01000002">
    <property type="protein sequence ID" value="PWN07837.1"/>
    <property type="molecule type" value="Genomic_DNA"/>
</dbReference>
<dbReference type="InterPro" id="IPR015424">
    <property type="entry name" value="PyrdxlP-dep_Trfase"/>
</dbReference>
<protein>
    <submittedName>
        <fullName evidence="1">Uncharacterized protein</fullName>
    </submittedName>
</protein>
<evidence type="ECO:0000313" key="1">
    <source>
        <dbReference type="EMBL" id="PWN07837.1"/>
    </source>
</evidence>